<evidence type="ECO:0000256" key="3">
    <source>
        <dbReference type="ARBA" id="ARBA00022827"/>
    </source>
</evidence>
<feature type="transmembrane region" description="Helical" evidence="5">
    <location>
        <begin position="71"/>
        <end position="92"/>
    </location>
</feature>
<keyword evidence="3" id="KW-0274">FAD</keyword>
<accession>A0A7J5XZD3</accession>
<dbReference type="GO" id="GO:0070189">
    <property type="term" value="P:kynurenine metabolic process"/>
    <property type="evidence" value="ECO:0007669"/>
    <property type="project" value="TreeGrafter"/>
</dbReference>
<evidence type="ECO:0000313" key="6">
    <source>
        <dbReference type="EMBL" id="KAF3842462.1"/>
    </source>
</evidence>
<sequence length="118" mass="13699">MEQLNEDFSAVLPEYTRVRVPDDHAIADLAMYNYIEMRAHVNSKWFLFRKHLDNFLHFFLPNTIVPLYTMVINRGLLFGATGAVLGGSYLLIKNPPDINKLIIPTEKMWARLMSLWTS</sequence>
<evidence type="ECO:0000256" key="2">
    <source>
        <dbReference type="ARBA" id="ARBA00022630"/>
    </source>
</evidence>
<reference evidence="6 7" key="1">
    <citation type="submission" date="2020-03" db="EMBL/GenBank/DDBJ databases">
        <title>Dissostichus mawsoni Genome sequencing and assembly.</title>
        <authorList>
            <person name="Park H."/>
        </authorList>
    </citation>
    <scope>NUCLEOTIDE SEQUENCE [LARGE SCALE GENOMIC DNA]</scope>
    <source>
        <strain evidence="6">DM0001</strain>
        <tissue evidence="6">Muscle</tissue>
    </source>
</reference>
<comment type="caution">
    <text evidence="6">The sequence shown here is derived from an EMBL/GenBank/DDBJ whole genome shotgun (WGS) entry which is preliminary data.</text>
</comment>
<dbReference type="InterPro" id="IPR036188">
    <property type="entry name" value="FAD/NAD-bd_sf"/>
</dbReference>
<keyword evidence="7" id="KW-1185">Reference proteome</keyword>
<protein>
    <submittedName>
        <fullName evidence="6">Uncharacterized protein</fullName>
    </submittedName>
</protein>
<dbReference type="OrthoDB" id="10053569at2759"/>
<keyword evidence="5" id="KW-1133">Transmembrane helix</keyword>
<keyword evidence="4" id="KW-0560">Oxidoreductase</keyword>
<proteinExistence type="predicted"/>
<organism evidence="6 7">
    <name type="scientific">Dissostichus mawsoni</name>
    <name type="common">Antarctic cod</name>
    <dbReference type="NCBI Taxonomy" id="36200"/>
    <lineage>
        <taxon>Eukaryota</taxon>
        <taxon>Metazoa</taxon>
        <taxon>Chordata</taxon>
        <taxon>Craniata</taxon>
        <taxon>Vertebrata</taxon>
        <taxon>Euteleostomi</taxon>
        <taxon>Actinopterygii</taxon>
        <taxon>Neopterygii</taxon>
        <taxon>Teleostei</taxon>
        <taxon>Neoteleostei</taxon>
        <taxon>Acanthomorphata</taxon>
        <taxon>Eupercaria</taxon>
        <taxon>Perciformes</taxon>
        <taxon>Notothenioidei</taxon>
        <taxon>Nototheniidae</taxon>
        <taxon>Dissostichus</taxon>
    </lineage>
</organism>
<dbReference type="Gene3D" id="3.50.50.60">
    <property type="entry name" value="FAD/NAD(P)-binding domain"/>
    <property type="match status" value="1"/>
</dbReference>
<evidence type="ECO:0000256" key="4">
    <source>
        <dbReference type="ARBA" id="ARBA00023002"/>
    </source>
</evidence>
<keyword evidence="5" id="KW-0472">Membrane</keyword>
<dbReference type="PANTHER" id="PTHR46028:SF2">
    <property type="entry name" value="KYNURENINE 3-MONOOXYGENASE"/>
    <property type="match status" value="1"/>
</dbReference>
<name>A0A7J5XZD3_DISMA</name>
<evidence type="ECO:0000256" key="5">
    <source>
        <dbReference type="SAM" id="Phobius"/>
    </source>
</evidence>
<dbReference type="Proteomes" id="UP000518266">
    <property type="component" value="Unassembled WGS sequence"/>
</dbReference>
<evidence type="ECO:0000256" key="1">
    <source>
        <dbReference type="ARBA" id="ARBA00001974"/>
    </source>
</evidence>
<dbReference type="GO" id="GO:0004502">
    <property type="term" value="F:kynurenine 3-monooxygenase activity"/>
    <property type="evidence" value="ECO:0007669"/>
    <property type="project" value="TreeGrafter"/>
</dbReference>
<keyword evidence="2" id="KW-0285">Flavoprotein</keyword>
<dbReference type="GO" id="GO:0005741">
    <property type="term" value="C:mitochondrial outer membrane"/>
    <property type="evidence" value="ECO:0007669"/>
    <property type="project" value="TreeGrafter"/>
</dbReference>
<dbReference type="EMBL" id="JAAKFY010000019">
    <property type="protein sequence ID" value="KAF3842462.1"/>
    <property type="molecule type" value="Genomic_DNA"/>
</dbReference>
<keyword evidence="5" id="KW-0812">Transmembrane</keyword>
<dbReference type="AlphaFoldDB" id="A0A7J5XZD3"/>
<evidence type="ECO:0000313" key="7">
    <source>
        <dbReference type="Proteomes" id="UP000518266"/>
    </source>
</evidence>
<gene>
    <name evidence="6" type="ORF">F7725_024413</name>
</gene>
<dbReference type="PANTHER" id="PTHR46028">
    <property type="entry name" value="KYNURENINE 3-MONOOXYGENASE"/>
    <property type="match status" value="1"/>
</dbReference>
<comment type="cofactor">
    <cofactor evidence="1">
        <name>FAD</name>
        <dbReference type="ChEBI" id="CHEBI:57692"/>
    </cofactor>
</comment>